<dbReference type="Proteomes" id="UP000305887">
    <property type="component" value="Unassembled WGS sequence"/>
</dbReference>
<keyword evidence="5" id="KW-1185">Reference proteome</keyword>
<name>A0A5C4N2J8_9RHOB</name>
<dbReference type="PANTHER" id="PTHR38340">
    <property type="entry name" value="S-LAYER PROTEIN"/>
    <property type="match status" value="1"/>
</dbReference>
<dbReference type="InterPro" id="IPR050557">
    <property type="entry name" value="RTX_toxin/Mannuronan_C5-epim"/>
</dbReference>
<dbReference type="Gene3D" id="2.150.10.10">
    <property type="entry name" value="Serralysin-like metalloprotease, C-terminal"/>
    <property type="match status" value="3"/>
</dbReference>
<dbReference type="SUPFAM" id="SSF51120">
    <property type="entry name" value="beta-Roll"/>
    <property type="match status" value="3"/>
</dbReference>
<keyword evidence="2" id="KW-0964">Secreted</keyword>
<dbReference type="InterPro" id="IPR001343">
    <property type="entry name" value="Hemolysn_Ca-bd"/>
</dbReference>
<dbReference type="AlphaFoldDB" id="A0A5C4N2J8"/>
<feature type="compositionally biased region" description="Gly residues" evidence="3">
    <location>
        <begin position="243"/>
        <end position="257"/>
    </location>
</feature>
<comment type="subcellular location">
    <subcellularLocation>
        <location evidence="1">Secreted</location>
    </subcellularLocation>
</comment>
<evidence type="ECO:0000256" key="1">
    <source>
        <dbReference type="ARBA" id="ARBA00004613"/>
    </source>
</evidence>
<dbReference type="Pfam" id="PF00353">
    <property type="entry name" value="HemolysinCabind"/>
    <property type="match status" value="4"/>
</dbReference>
<dbReference type="PROSITE" id="PS00330">
    <property type="entry name" value="HEMOLYSIN_CALCIUM"/>
    <property type="match status" value="6"/>
</dbReference>
<organism evidence="4 5">
    <name type="scientific">Rubellimicrobium rubrum</name>
    <dbReference type="NCBI Taxonomy" id="2585369"/>
    <lineage>
        <taxon>Bacteria</taxon>
        <taxon>Pseudomonadati</taxon>
        <taxon>Pseudomonadota</taxon>
        <taxon>Alphaproteobacteria</taxon>
        <taxon>Rhodobacterales</taxon>
        <taxon>Roseobacteraceae</taxon>
        <taxon>Rubellimicrobium</taxon>
    </lineage>
</organism>
<feature type="compositionally biased region" description="Gly residues" evidence="3">
    <location>
        <begin position="47"/>
        <end position="63"/>
    </location>
</feature>
<proteinExistence type="predicted"/>
<gene>
    <name evidence="4" type="ORF">FHG66_04590</name>
</gene>
<dbReference type="OrthoDB" id="7792944at2"/>
<dbReference type="GO" id="GO:0005509">
    <property type="term" value="F:calcium ion binding"/>
    <property type="evidence" value="ECO:0007669"/>
    <property type="project" value="InterPro"/>
</dbReference>
<evidence type="ECO:0000256" key="3">
    <source>
        <dbReference type="SAM" id="MobiDB-lite"/>
    </source>
</evidence>
<sequence>MTEDLKMASLIGTPGADSLTGTAGSDFLSGAGGDDTLRGEAGVDTLYGGGGNDSLNGGPDGDIMRGGAGNDRYFVFSETDNIGEADLTPAGGIDTVFAGTSWILEAGFERLTLIGTEDLNGTGNAANNIMTGNDGTNILDGAGGNDTLDGGLGNDILIGGNGNDRYMVNSAGDVVFERTNAPAGGIDTVMSTISYALGYGVENLTLQGQAAISGTGNGRANILVGNNGSNGLSGQAGNDELRGGGGADNLSGGTGGDVLRGGTGADRLIGGAGSDAFEYTARDQGGDRIVDFGTGANNDDRIRIDASGFLLALQPGQLAADRFSTGTDNQGNDANDRFVFNTTTDQLFFDANGSGAGGETLLATFSGNPTLTADDIFLI</sequence>
<dbReference type="EMBL" id="VDFU01000003">
    <property type="protein sequence ID" value="TNC52074.1"/>
    <property type="molecule type" value="Genomic_DNA"/>
</dbReference>
<feature type="region of interest" description="Disordered" evidence="3">
    <location>
        <begin position="42"/>
        <end position="63"/>
    </location>
</feature>
<reference evidence="4 5" key="1">
    <citation type="submission" date="2019-06" db="EMBL/GenBank/DDBJ databases">
        <title>YIM 131921 draft genome.</title>
        <authorList>
            <person name="Jiang L."/>
        </authorList>
    </citation>
    <scope>NUCLEOTIDE SEQUENCE [LARGE SCALE GENOMIC DNA]</scope>
    <source>
        <strain evidence="4 5">YIM 131921</strain>
    </source>
</reference>
<dbReference type="PRINTS" id="PR00313">
    <property type="entry name" value="CABNDNGRPT"/>
</dbReference>
<accession>A0A5C4N2J8</accession>
<protein>
    <submittedName>
        <fullName evidence="4">Calcium-binding protein</fullName>
    </submittedName>
</protein>
<comment type="caution">
    <text evidence="4">The sequence shown here is derived from an EMBL/GenBank/DDBJ whole genome shotgun (WGS) entry which is preliminary data.</text>
</comment>
<evidence type="ECO:0000313" key="4">
    <source>
        <dbReference type="EMBL" id="TNC52074.1"/>
    </source>
</evidence>
<dbReference type="InterPro" id="IPR018511">
    <property type="entry name" value="Hemolysin-typ_Ca-bd_CS"/>
</dbReference>
<dbReference type="GO" id="GO:0005576">
    <property type="term" value="C:extracellular region"/>
    <property type="evidence" value="ECO:0007669"/>
    <property type="project" value="UniProtKB-SubCell"/>
</dbReference>
<dbReference type="InterPro" id="IPR011049">
    <property type="entry name" value="Serralysin-like_metalloprot_C"/>
</dbReference>
<feature type="region of interest" description="Disordered" evidence="3">
    <location>
        <begin position="233"/>
        <end position="257"/>
    </location>
</feature>
<evidence type="ECO:0000256" key="2">
    <source>
        <dbReference type="ARBA" id="ARBA00022525"/>
    </source>
</evidence>
<dbReference type="PANTHER" id="PTHR38340:SF1">
    <property type="entry name" value="S-LAYER PROTEIN"/>
    <property type="match status" value="1"/>
</dbReference>
<evidence type="ECO:0000313" key="5">
    <source>
        <dbReference type="Proteomes" id="UP000305887"/>
    </source>
</evidence>